<dbReference type="HOGENOM" id="CLU_060077_8_3_0"/>
<evidence type="ECO:0000259" key="3">
    <source>
        <dbReference type="PROSITE" id="PS50937"/>
    </source>
</evidence>
<evidence type="ECO:0000313" key="4">
    <source>
        <dbReference type="EMBL" id="ACZ10064.1"/>
    </source>
</evidence>
<dbReference type="GO" id="GO:0003677">
    <property type="term" value="F:DNA binding"/>
    <property type="evidence" value="ECO:0007669"/>
    <property type="project" value="UniProtKB-KW"/>
</dbReference>
<evidence type="ECO:0000256" key="1">
    <source>
        <dbReference type="ARBA" id="ARBA00023125"/>
    </source>
</evidence>
<feature type="coiled-coil region" evidence="2">
    <location>
        <begin position="84"/>
        <end position="122"/>
    </location>
</feature>
<dbReference type="KEGG" id="str:Sterm_3223"/>
<dbReference type="GO" id="GO:0003700">
    <property type="term" value="F:DNA-binding transcription factor activity"/>
    <property type="evidence" value="ECO:0007669"/>
    <property type="project" value="InterPro"/>
</dbReference>
<dbReference type="InterPro" id="IPR009061">
    <property type="entry name" value="DNA-bd_dom_put_sf"/>
</dbReference>
<dbReference type="PANTHER" id="PTHR30204:SF98">
    <property type="entry name" value="HTH-TYPE TRANSCRIPTIONAL REGULATOR ADHR"/>
    <property type="match status" value="1"/>
</dbReference>
<evidence type="ECO:0000256" key="2">
    <source>
        <dbReference type="SAM" id="Coils"/>
    </source>
</evidence>
<dbReference type="InterPro" id="IPR000551">
    <property type="entry name" value="MerR-type_HTH_dom"/>
</dbReference>
<keyword evidence="5" id="KW-1185">Reference proteome</keyword>
<dbReference type="PANTHER" id="PTHR30204">
    <property type="entry name" value="REDOX-CYCLING DRUG-SENSING TRANSCRIPTIONAL ACTIVATOR SOXR"/>
    <property type="match status" value="1"/>
</dbReference>
<evidence type="ECO:0000313" key="5">
    <source>
        <dbReference type="Proteomes" id="UP000000845"/>
    </source>
</evidence>
<accession>D1APN0</accession>
<gene>
    <name evidence="4" type="ordered locus">Sterm_3223</name>
</gene>
<dbReference type="PROSITE" id="PS50937">
    <property type="entry name" value="HTH_MERR_2"/>
    <property type="match status" value="1"/>
</dbReference>
<dbReference type="AlphaFoldDB" id="D1APN0"/>
<dbReference type="STRING" id="526218.Sterm_3223"/>
<dbReference type="SMART" id="SM00422">
    <property type="entry name" value="HTH_MERR"/>
    <property type="match status" value="1"/>
</dbReference>
<dbReference type="Gene3D" id="1.10.1660.10">
    <property type="match status" value="1"/>
</dbReference>
<keyword evidence="1" id="KW-0238">DNA-binding</keyword>
<dbReference type="InterPro" id="IPR047057">
    <property type="entry name" value="MerR_fam"/>
</dbReference>
<dbReference type="CDD" id="cd01109">
    <property type="entry name" value="HTH_YyaN"/>
    <property type="match status" value="1"/>
</dbReference>
<dbReference type="EMBL" id="CP001739">
    <property type="protein sequence ID" value="ACZ10064.1"/>
    <property type="molecule type" value="Genomic_DNA"/>
</dbReference>
<dbReference type="SUPFAM" id="SSF46955">
    <property type="entry name" value="Putative DNA-binding domain"/>
    <property type="match status" value="1"/>
</dbReference>
<dbReference type="eggNOG" id="COG0789">
    <property type="taxonomic scope" value="Bacteria"/>
</dbReference>
<protein>
    <submittedName>
        <fullName evidence="4">Transcriptional regulator, MerR family</fullName>
    </submittedName>
</protein>
<feature type="domain" description="HTH merR-type" evidence="3">
    <location>
        <begin position="1"/>
        <end position="69"/>
    </location>
</feature>
<sequence length="134" mass="15973">MMIAEVSKRYELSQDTLRYYERIGLIPNVNRNKSGIRDYTDEDCKWIEFVKCMRNAGLQIEVLTKYLDLFQQGDSTHEERKGLLVKQRDKLARKIDEMQETLERLNYKIENYDQRLMAKEVELLKNGNTAMETD</sequence>
<reference evidence="5" key="1">
    <citation type="submission" date="2009-09" db="EMBL/GenBank/DDBJ databases">
        <title>The complete chromosome of Sebaldella termitidis ATCC 33386.</title>
        <authorList>
            <consortium name="US DOE Joint Genome Institute (JGI-PGF)"/>
            <person name="Lucas S."/>
            <person name="Copeland A."/>
            <person name="Lapidus A."/>
            <person name="Glavina del Rio T."/>
            <person name="Dalin E."/>
            <person name="Tice H."/>
            <person name="Bruce D."/>
            <person name="Goodwin L."/>
            <person name="Pitluck S."/>
            <person name="Kyrpides N."/>
            <person name="Mavromatis K."/>
            <person name="Ivanova N."/>
            <person name="Mikhailova N."/>
            <person name="Sims D."/>
            <person name="Meincke L."/>
            <person name="Brettin T."/>
            <person name="Detter J.C."/>
            <person name="Han C."/>
            <person name="Larimer F."/>
            <person name="Land M."/>
            <person name="Hauser L."/>
            <person name="Markowitz V."/>
            <person name="Cheng J.F."/>
            <person name="Hugenholtz P."/>
            <person name="Woyke T."/>
            <person name="Wu D."/>
            <person name="Eisen J.A."/>
        </authorList>
    </citation>
    <scope>NUCLEOTIDE SEQUENCE [LARGE SCALE GENOMIC DNA]</scope>
    <source>
        <strain evidence="5">ATCC 33386 / NCTC 11300</strain>
    </source>
</reference>
<name>D1APN0_SEBTE</name>
<keyword evidence="2" id="KW-0175">Coiled coil</keyword>
<organism evidence="4 5">
    <name type="scientific">Sebaldella termitidis (strain ATCC 33386 / NCTC 11300)</name>
    <dbReference type="NCBI Taxonomy" id="526218"/>
    <lineage>
        <taxon>Bacteria</taxon>
        <taxon>Fusobacteriati</taxon>
        <taxon>Fusobacteriota</taxon>
        <taxon>Fusobacteriia</taxon>
        <taxon>Fusobacteriales</taxon>
        <taxon>Leptotrichiaceae</taxon>
        <taxon>Sebaldella</taxon>
    </lineage>
</organism>
<proteinExistence type="predicted"/>
<dbReference type="RefSeq" id="WP_012862646.1">
    <property type="nucleotide sequence ID" value="NC_013517.1"/>
</dbReference>
<dbReference type="Pfam" id="PF13411">
    <property type="entry name" value="MerR_1"/>
    <property type="match status" value="1"/>
</dbReference>
<dbReference type="Proteomes" id="UP000000845">
    <property type="component" value="Chromosome"/>
</dbReference>
<reference evidence="4 5" key="2">
    <citation type="journal article" date="2010" name="Stand. Genomic Sci.">
        <title>Complete genome sequence of Sebaldella termitidis type strain (NCTC 11300).</title>
        <authorList>
            <person name="Harmon-Smith M."/>
            <person name="Celia L."/>
            <person name="Chertkov O."/>
            <person name="Lapidus A."/>
            <person name="Copeland A."/>
            <person name="Glavina Del Rio T."/>
            <person name="Nolan M."/>
            <person name="Lucas S."/>
            <person name="Tice H."/>
            <person name="Cheng J.F."/>
            <person name="Han C."/>
            <person name="Detter J.C."/>
            <person name="Bruce D."/>
            <person name="Goodwin L."/>
            <person name="Pitluck S."/>
            <person name="Pati A."/>
            <person name="Liolios K."/>
            <person name="Ivanova N."/>
            <person name="Mavromatis K."/>
            <person name="Mikhailova N."/>
            <person name="Chen A."/>
            <person name="Palaniappan K."/>
            <person name="Land M."/>
            <person name="Hauser L."/>
            <person name="Chang Y.J."/>
            <person name="Jeffries C.D."/>
            <person name="Brettin T."/>
            <person name="Goker M."/>
            <person name="Beck B."/>
            <person name="Bristow J."/>
            <person name="Eisen J.A."/>
            <person name="Markowitz V."/>
            <person name="Hugenholtz P."/>
            <person name="Kyrpides N.C."/>
            <person name="Klenk H.P."/>
            <person name="Chen F."/>
        </authorList>
    </citation>
    <scope>NUCLEOTIDE SEQUENCE [LARGE SCALE GENOMIC DNA]</scope>
    <source>
        <strain evidence="5">ATCC 33386 / NCTC 11300</strain>
    </source>
</reference>